<dbReference type="PANTHER" id="PTHR43297:SF2">
    <property type="entry name" value="DIPEPTIDE TRANSPORT ATP-BINDING PROTEIN DPPD"/>
    <property type="match status" value="1"/>
</dbReference>
<accession>A0ABQ4QHU1</accession>
<evidence type="ECO:0000256" key="5">
    <source>
        <dbReference type="ARBA" id="ARBA00022741"/>
    </source>
</evidence>
<dbReference type="PROSITE" id="PS50893">
    <property type="entry name" value="ABC_TRANSPORTER_2"/>
    <property type="match status" value="1"/>
</dbReference>
<evidence type="ECO:0000256" key="6">
    <source>
        <dbReference type="ARBA" id="ARBA00022840"/>
    </source>
</evidence>
<evidence type="ECO:0000256" key="3">
    <source>
        <dbReference type="ARBA" id="ARBA00022448"/>
    </source>
</evidence>
<evidence type="ECO:0000256" key="2">
    <source>
        <dbReference type="ARBA" id="ARBA00005417"/>
    </source>
</evidence>
<organism evidence="9 10">
    <name type="scientific">Methylobacterium cerastii</name>
    <dbReference type="NCBI Taxonomy" id="932741"/>
    <lineage>
        <taxon>Bacteria</taxon>
        <taxon>Pseudomonadati</taxon>
        <taxon>Pseudomonadota</taxon>
        <taxon>Alphaproteobacteria</taxon>
        <taxon>Hyphomicrobiales</taxon>
        <taxon>Methylobacteriaceae</taxon>
        <taxon>Methylobacterium</taxon>
    </lineage>
</organism>
<dbReference type="SUPFAM" id="SSF52540">
    <property type="entry name" value="P-loop containing nucleoside triphosphate hydrolases"/>
    <property type="match status" value="1"/>
</dbReference>
<dbReference type="Gene3D" id="3.40.50.300">
    <property type="entry name" value="P-loop containing nucleotide triphosphate hydrolases"/>
    <property type="match status" value="1"/>
</dbReference>
<keyword evidence="10" id="KW-1185">Reference proteome</keyword>
<feature type="domain" description="ABC transporter" evidence="8">
    <location>
        <begin position="10"/>
        <end position="256"/>
    </location>
</feature>
<evidence type="ECO:0000313" key="9">
    <source>
        <dbReference type="EMBL" id="GJD44803.1"/>
    </source>
</evidence>
<keyword evidence="7" id="KW-0472">Membrane</keyword>
<reference evidence="9 10" key="1">
    <citation type="journal article" date="2021" name="Front. Microbiol.">
        <title>Comprehensive Comparative Genomics and Phenotyping of Methylobacterium Species.</title>
        <authorList>
            <person name="Alessa O."/>
            <person name="Ogura Y."/>
            <person name="Fujitani Y."/>
            <person name="Takami H."/>
            <person name="Hayashi T."/>
            <person name="Sahin N."/>
            <person name="Tani A."/>
        </authorList>
    </citation>
    <scope>NUCLEOTIDE SEQUENCE [LARGE SCALE GENOMIC DNA]</scope>
    <source>
        <strain evidence="9 10">DSM 23679</strain>
    </source>
</reference>
<comment type="caution">
    <text evidence="9">The sequence shown here is derived from an EMBL/GenBank/DDBJ whole genome shotgun (WGS) entry which is preliminary data.</text>
</comment>
<keyword evidence="3" id="KW-0813">Transport</keyword>
<dbReference type="Pfam" id="PF00005">
    <property type="entry name" value="ABC_tran"/>
    <property type="match status" value="1"/>
</dbReference>
<dbReference type="Proteomes" id="UP001055117">
    <property type="component" value="Unassembled WGS sequence"/>
</dbReference>
<protein>
    <submittedName>
        <fullName evidence="9">Oligopeptide transport ATP-binding protein OppD</fullName>
    </submittedName>
</protein>
<dbReference type="InterPro" id="IPR027417">
    <property type="entry name" value="P-loop_NTPase"/>
</dbReference>
<dbReference type="InterPro" id="IPR017871">
    <property type="entry name" value="ABC_transporter-like_CS"/>
</dbReference>
<evidence type="ECO:0000256" key="7">
    <source>
        <dbReference type="ARBA" id="ARBA00023136"/>
    </source>
</evidence>
<keyword evidence="4" id="KW-1003">Cell membrane</keyword>
<dbReference type="InterPro" id="IPR003439">
    <property type="entry name" value="ABC_transporter-like_ATP-bd"/>
</dbReference>
<comment type="subcellular location">
    <subcellularLocation>
        <location evidence="1">Cell inner membrane</location>
        <topology evidence="1">Peripheral membrane protein</topology>
    </subcellularLocation>
</comment>
<dbReference type="PANTHER" id="PTHR43297">
    <property type="entry name" value="OLIGOPEPTIDE TRANSPORT ATP-BINDING PROTEIN APPD"/>
    <property type="match status" value="1"/>
</dbReference>
<proteinExistence type="inferred from homology"/>
<dbReference type="CDD" id="cd03257">
    <property type="entry name" value="ABC_NikE_OppD_transporters"/>
    <property type="match status" value="1"/>
</dbReference>
<dbReference type="EMBL" id="BPQG01000038">
    <property type="protein sequence ID" value="GJD44803.1"/>
    <property type="molecule type" value="Genomic_DNA"/>
</dbReference>
<evidence type="ECO:0000313" key="10">
    <source>
        <dbReference type="Proteomes" id="UP001055117"/>
    </source>
</evidence>
<dbReference type="Pfam" id="PF08352">
    <property type="entry name" value="oligo_HPY"/>
    <property type="match status" value="1"/>
</dbReference>
<dbReference type="GO" id="GO:0005524">
    <property type="term" value="F:ATP binding"/>
    <property type="evidence" value="ECO:0007669"/>
    <property type="project" value="UniProtKB-KW"/>
</dbReference>
<dbReference type="InterPro" id="IPR003593">
    <property type="entry name" value="AAA+_ATPase"/>
</dbReference>
<keyword evidence="6 9" id="KW-0067">ATP-binding</keyword>
<keyword evidence="5" id="KW-0547">Nucleotide-binding</keyword>
<dbReference type="SMART" id="SM00382">
    <property type="entry name" value="AAA"/>
    <property type="match status" value="1"/>
</dbReference>
<gene>
    <name evidence="9" type="primary">oppD_3</name>
    <name evidence="9" type="ORF">AFCDBAGC_2670</name>
</gene>
<evidence type="ECO:0000256" key="4">
    <source>
        <dbReference type="ARBA" id="ARBA00022475"/>
    </source>
</evidence>
<dbReference type="InterPro" id="IPR013563">
    <property type="entry name" value="Oligopep_ABC_C"/>
</dbReference>
<sequence>MSANPNAPAVELVDLKVGFGKVEVVDGVDLRLERGQAMALIGESGSGKSVTLRAILRLFPEGRSRTRGKIAVAGRDVLALSKRELADFRGHVAAMIFQEPLLAFDPVYTVGRQITEAIRRHEKIDAAGARQRALALFERVRIPSPERRLDAYPHEMSGGMRQRAMIALALACRPQVLLADEPTTALDATVQIQILLLLRELQRDLGLSIILVTHDLGAAVEVADRISVMYAGRIVETGTAHQVVLDPHHPYTIGLLRSRAEGALAKEVDGKRARLQTIPGSPPDLANRPAGCPFAPRCFLAIDKCRETPPSVEVGGGHLAACWRTEEASAAYRAGPQPVRAEAAA</sequence>
<dbReference type="PROSITE" id="PS00211">
    <property type="entry name" value="ABC_TRANSPORTER_1"/>
    <property type="match status" value="1"/>
</dbReference>
<dbReference type="RefSeq" id="WP_147829528.1">
    <property type="nucleotide sequence ID" value="NZ_BPQG01000038.1"/>
</dbReference>
<dbReference type="InterPro" id="IPR050388">
    <property type="entry name" value="ABC_Ni/Peptide_Import"/>
</dbReference>
<evidence type="ECO:0000259" key="8">
    <source>
        <dbReference type="PROSITE" id="PS50893"/>
    </source>
</evidence>
<name>A0ABQ4QHU1_9HYPH</name>
<dbReference type="NCBIfam" id="TIGR01727">
    <property type="entry name" value="oligo_HPY"/>
    <property type="match status" value="1"/>
</dbReference>
<evidence type="ECO:0000256" key="1">
    <source>
        <dbReference type="ARBA" id="ARBA00004417"/>
    </source>
</evidence>
<comment type="similarity">
    <text evidence="2">Belongs to the ABC transporter superfamily.</text>
</comment>